<protein>
    <submittedName>
        <fullName evidence="8">Chlorophyll A-B binding protein</fullName>
    </submittedName>
</protein>
<evidence type="ECO:0000256" key="1">
    <source>
        <dbReference type="ARBA" id="ARBA00004022"/>
    </source>
</evidence>
<dbReference type="Gene3D" id="1.10.3460.10">
    <property type="entry name" value="Chlorophyll a/b binding protein domain"/>
    <property type="match status" value="1"/>
</dbReference>
<evidence type="ECO:0000256" key="6">
    <source>
        <dbReference type="ARBA" id="ARBA00022640"/>
    </source>
</evidence>
<comment type="caution">
    <text evidence="8">The sequence shown here is derived from an EMBL/GenBank/DDBJ whole genome shotgun (WGS) entry which is preliminary data.</text>
</comment>
<dbReference type="SUPFAM" id="SSF103511">
    <property type="entry name" value="Chlorophyll a-b binding protein"/>
    <property type="match status" value="1"/>
</dbReference>
<proteinExistence type="inferred from homology"/>
<sequence>MKTAILALCASSASAFVNIPKLQSLKTVVRAEDDEAEAAPSPAPAPARPPASAPVASSGGFGLAQLQALAAEQNPIVGYFDPLGLSEDMFFEETNEATIGFLRQAELKHGRVAMAGFVGFLVHAQGITWPFPMTLSGDKWPTLGEGGVPALWDQLPQGAKWQIILAVGCAEWYDEWQYDVPSADMGLAADKPKHYMRGGEPGRYPKFEGYPLNLFDPFGFFKKNSEEKKAKGRNAEVNNGRLAMIGLFGLLAESKVPGSVPFLTQFNFPQYSGNVMVPFEGQFSLF</sequence>
<evidence type="ECO:0000256" key="3">
    <source>
        <dbReference type="ARBA" id="ARBA00005933"/>
    </source>
</evidence>
<keyword evidence="4" id="KW-0150">Chloroplast</keyword>
<dbReference type="PANTHER" id="PTHR21649">
    <property type="entry name" value="CHLOROPHYLL A/B BINDING PROTEIN"/>
    <property type="match status" value="1"/>
</dbReference>
<name>A0ABR1FU23_AURAN</name>
<dbReference type="InterPro" id="IPR022796">
    <property type="entry name" value="Chloroa_b-bind"/>
</dbReference>
<accession>A0ABR1FU23</accession>
<evidence type="ECO:0000256" key="5">
    <source>
        <dbReference type="ARBA" id="ARBA00022531"/>
    </source>
</evidence>
<comment type="subcellular location">
    <subcellularLocation>
        <location evidence="2">Plastid</location>
        <location evidence="2">Chloroplast</location>
    </subcellularLocation>
</comment>
<keyword evidence="6" id="KW-0934">Plastid</keyword>
<gene>
    <name evidence="8" type="ORF">SO694_00023483</name>
</gene>
<dbReference type="Pfam" id="PF00504">
    <property type="entry name" value="Chloroa_b-bind"/>
    <property type="match status" value="1"/>
</dbReference>
<feature type="compositionally biased region" description="Pro residues" evidence="7">
    <location>
        <begin position="41"/>
        <end position="52"/>
    </location>
</feature>
<keyword evidence="5" id="KW-0602">Photosynthesis</keyword>
<evidence type="ECO:0000313" key="8">
    <source>
        <dbReference type="EMBL" id="KAK7238436.1"/>
    </source>
</evidence>
<organism evidence="8 9">
    <name type="scientific">Aureococcus anophagefferens</name>
    <name type="common">Harmful bloom alga</name>
    <dbReference type="NCBI Taxonomy" id="44056"/>
    <lineage>
        <taxon>Eukaryota</taxon>
        <taxon>Sar</taxon>
        <taxon>Stramenopiles</taxon>
        <taxon>Ochrophyta</taxon>
        <taxon>Pelagophyceae</taxon>
        <taxon>Pelagomonadales</taxon>
        <taxon>Pelagomonadaceae</taxon>
        <taxon>Aureococcus</taxon>
    </lineage>
</organism>
<evidence type="ECO:0000256" key="7">
    <source>
        <dbReference type="SAM" id="MobiDB-lite"/>
    </source>
</evidence>
<evidence type="ECO:0000313" key="9">
    <source>
        <dbReference type="Proteomes" id="UP001363151"/>
    </source>
</evidence>
<keyword evidence="9" id="KW-1185">Reference proteome</keyword>
<reference evidence="8 9" key="1">
    <citation type="submission" date="2024-03" db="EMBL/GenBank/DDBJ databases">
        <title>Aureococcus anophagefferens CCMP1851 and Kratosvirus quantuckense: Draft genome of a second virus-susceptible host strain in the model system.</title>
        <authorList>
            <person name="Chase E."/>
            <person name="Truchon A.R."/>
            <person name="Schepens W."/>
            <person name="Wilhelm S.W."/>
        </authorList>
    </citation>
    <scope>NUCLEOTIDE SEQUENCE [LARGE SCALE GENOMIC DNA]</scope>
    <source>
        <strain evidence="8 9">CCMP1851</strain>
    </source>
</reference>
<evidence type="ECO:0000256" key="2">
    <source>
        <dbReference type="ARBA" id="ARBA00004229"/>
    </source>
</evidence>
<comment type="function">
    <text evidence="1">The light-harvesting complex (LHC) functions as a light receptor, it captures and delivers excitation energy to photosystems with which it is closely associated. Energy is transferred from the carotenoid and chlorophyll C (or B) to chlorophyll A and the photosynthetic reaction centers where it is used to synthesize ATP and reducing power.</text>
</comment>
<evidence type="ECO:0000256" key="4">
    <source>
        <dbReference type="ARBA" id="ARBA00022528"/>
    </source>
</evidence>
<dbReference type="EMBL" id="JBBJCI010000230">
    <property type="protein sequence ID" value="KAK7238436.1"/>
    <property type="molecule type" value="Genomic_DNA"/>
</dbReference>
<feature type="region of interest" description="Disordered" evidence="7">
    <location>
        <begin position="33"/>
        <end position="56"/>
    </location>
</feature>
<comment type="similarity">
    <text evidence="3">Belongs to the fucoxanthin chlorophyll protein family.</text>
</comment>
<dbReference type="InterPro" id="IPR001344">
    <property type="entry name" value="Chloro_AB-bd_pln"/>
</dbReference>
<dbReference type="Proteomes" id="UP001363151">
    <property type="component" value="Unassembled WGS sequence"/>
</dbReference>